<dbReference type="SUPFAM" id="SSF88659">
    <property type="entry name" value="Sigma3 and sigma4 domains of RNA polymerase sigma factors"/>
    <property type="match status" value="1"/>
</dbReference>
<comment type="caution">
    <text evidence="7">The sequence shown here is derived from an EMBL/GenBank/DDBJ whole genome shotgun (WGS) entry which is preliminary data.</text>
</comment>
<dbReference type="InterPro" id="IPR036388">
    <property type="entry name" value="WH-like_DNA-bd_sf"/>
</dbReference>
<dbReference type="Gene3D" id="1.10.1740.10">
    <property type="match status" value="1"/>
</dbReference>
<keyword evidence="3" id="KW-0731">Sigma factor</keyword>
<dbReference type="PANTHER" id="PTHR43133:SF8">
    <property type="entry name" value="RNA POLYMERASE SIGMA FACTOR HI_1459-RELATED"/>
    <property type="match status" value="1"/>
</dbReference>
<dbReference type="GO" id="GO:0016987">
    <property type="term" value="F:sigma factor activity"/>
    <property type="evidence" value="ECO:0007669"/>
    <property type="project" value="UniProtKB-KW"/>
</dbReference>
<reference evidence="7" key="1">
    <citation type="submission" date="2023-05" db="EMBL/GenBank/DDBJ databases">
        <authorList>
            <person name="Zhang X."/>
        </authorList>
    </citation>
    <scope>NUCLEOTIDE SEQUENCE</scope>
    <source>
        <strain evidence="7">YF14B1</strain>
    </source>
</reference>
<evidence type="ECO:0000256" key="1">
    <source>
        <dbReference type="ARBA" id="ARBA00010641"/>
    </source>
</evidence>
<dbReference type="Pfam" id="PF07638">
    <property type="entry name" value="Sigma70_ECF"/>
    <property type="match status" value="1"/>
</dbReference>
<dbReference type="GO" id="GO:0003677">
    <property type="term" value="F:DNA binding"/>
    <property type="evidence" value="ECO:0007669"/>
    <property type="project" value="UniProtKB-KW"/>
</dbReference>
<evidence type="ECO:0000259" key="6">
    <source>
        <dbReference type="Pfam" id="PF07638"/>
    </source>
</evidence>
<dbReference type="GO" id="GO:0006352">
    <property type="term" value="P:DNA-templated transcription initiation"/>
    <property type="evidence" value="ECO:0007669"/>
    <property type="project" value="InterPro"/>
</dbReference>
<name>A0AAE3QI27_9BACT</name>
<organism evidence="7 8">
    <name type="scientific">Xanthocytophaga flava</name>
    <dbReference type="NCBI Taxonomy" id="3048013"/>
    <lineage>
        <taxon>Bacteria</taxon>
        <taxon>Pseudomonadati</taxon>
        <taxon>Bacteroidota</taxon>
        <taxon>Cytophagia</taxon>
        <taxon>Cytophagales</taxon>
        <taxon>Rhodocytophagaceae</taxon>
        <taxon>Xanthocytophaga</taxon>
    </lineage>
</organism>
<evidence type="ECO:0000256" key="3">
    <source>
        <dbReference type="ARBA" id="ARBA00023082"/>
    </source>
</evidence>
<evidence type="ECO:0000256" key="5">
    <source>
        <dbReference type="ARBA" id="ARBA00023163"/>
    </source>
</evidence>
<dbReference type="InterPro" id="IPR013325">
    <property type="entry name" value="RNA_pol_sigma_r2"/>
</dbReference>
<keyword evidence="5" id="KW-0804">Transcription</keyword>
<dbReference type="Gene3D" id="1.10.10.10">
    <property type="entry name" value="Winged helix-like DNA-binding domain superfamily/Winged helix DNA-binding domain"/>
    <property type="match status" value="1"/>
</dbReference>
<dbReference type="PANTHER" id="PTHR43133">
    <property type="entry name" value="RNA POLYMERASE ECF-TYPE SIGMA FACTO"/>
    <property type="match status" value="1"/>
</dbReference>
<dbReference type="InterPro" id="IPR039425">
    <property type="entry name" value="RNA_pol_sigma-70-like"/>
</dbReference>
<dbReference type="NCBIfam" id="TIGR02937">
    <property type="entry name" value="sigma70-ECF"/>
    <property type="match status" value="1"/>
</dbReference>
<dbReference type="Proteomes" id="UP001241110">
    <property type="component" value="Unassembled WGS sequence"/>
</dbReference>
<evidence type="ECO:0000313" key="7">
    <source>
        <dbReference type="EMBL" id="MDJ1479016.1"/>
    </source>
</evidence>
<protein>
    <submittedName>
        <fullName evidence="7">Sigma-70 family RNA polymerase sigma factor</fullName>
    </submittedName>
</protein>
<dbReference type="SUPFAM" id="SSF88946">
    <property type="entry name" value="Sigma2 domain of RNA polymerase sigma factors"/>
    <property type="match status" value="1"/>
</dbReference>
<dbReference type="RefSeq" id="WP_313974857.1">
    <property type="nucleotide sequence ID" value="NZ_JASJOS010000001.1"/>
</dbReference>
<dbReference type="InterPro" id="IPR053812">
    <property type="entry name" value="HTH_Sigma70_ECF-like"/>
</dbReference>
<keyword evidence="2" id="KW-0805">Transcription regulation</keyword>
<evidence type="ECO:0000313" key="8">
    <source>
        <dbReference type="Proteomes" id="UP001241110"/>
    </source>
</evidence>
<dbReference type="InterPro" id="IPR013324">
    <property type="entry name" value="RNA_pol_sigma_r3/r4-like"/>
</dbReference>
<evidence type="ECO:0000256" key="4">
    <source>
        <dbReference type="ARBA" id="ARBA00023125"/>
    </source>
</evidence>
<dbReference type="InterPro" id="IPR014284">
    <property type="entry name" value="RNA_pol_sigma-70_dom"/>
</dbReference>
<proteinExistence type="inferred from homology"/>
<gene>
    <name evidence="7" type="ORF">QNI16_00895</name>
</gene>
<evidence type="ECO:0000256" key="2">
    <source>
        <dbReference type="ARBA" id="ARBA00023015"/>
    </source>
</evidence>
<dbReference type="EMBL" id="JASJOS010000001">
    <property type="protein sequence ID" value="MDJ1479016.1"/>
    <property type="molecule type" value="Genomic_DNA"/>
</dbReference>
<sequence length="193" mass="22666">MSDENIIARIRQGDESKLMAIYRAYRNDFIFWAMRHFSCNEEIAKDVFQVAITIFYENIMSGKLSKLSSSVKTYLFAIGKNKLHENQVARERDLKIQQFEQDKIKDGFQLENLEGETSEEKEGMYKMLEKALIELGEPCRTVLEMYYYQDLSIEELATKMDYKSTDSAKTQKYKCLTRLKKIFQESVLGIKNI</sequence>
<dbReference type="AlphaFoldDB" id="A0AAE3QI27"/>
<keyword evidence="4" id="KW-0238">DNA-binding</keyword>
<accession>A0AAE3QI27</accession>
<feature type="domain" description="RNA polymerase sigma-70 ECF-like HTH" evidence="6">
    <location>
        <begin position="5"/>
        <end position="162"/>
    </location>
</feature>
<comment type="similarity">
    <text evidence="1">Belongs to the sigma-70 factor family. ECF subfamily.</text>
</comment>